<evidence type="ECO:0000313" key="2">
    <source>
        <dbReference type="EMBL" id="ACV83552.1"/>
    </source>
</evidence>
<name>D3TZ46_HYDST</name>
<dbReference type="AlphaFoldDB" id="D3TZ46"/>
<keyword evidence="1" id="KW-0812">Transmembrane</keyword>
<keyword evidence="1" id="KW-1133">Transmembrane helix</keyword>
<keyword evidence="2" id="KW-0496">Mitochondrion</keyword>
<reference evidence="2" key="1">
    <citation type="submission" date="2008-12" db="EMBL/GenBank/DDBJ databases">
        <title>Molecular phylogenetic analyses and Bayesian dating suggest polytomous speciation in the evolutionary history of sea snakes of northern Australia and Southeast Asia.</title>
        <authorList>
            <person name="Lukoschek V."/>
            <person name="Avise J.C."/>
        </authorList>
    </citation>
    <scope>NUCLEOTIDE SEQUENCE</scope>
    <source>
        <strain evidence="2">As008</strain>
    </source>
</reference>
<protein>
    <submittedName>
        <fullName evidence="2">ATP synthase subunit 8</fullName>
    </submittedName>
</protein>
<evidence type="ECO:0000256" key="1">
    <source>
        <dbReference type="SAM" id="Phobius"/>
    </source>
</evidence>
<accession>D3TZ46</accession>
<feature type="non-terminal residue" evidence="2">
    <location>
        <position position="1"/>
    </location>
</feature>
<feature type="transmembrane region" description="Helical" evidence="1">
    <location>
        <begin position="6"/>
        <end position="24"/>
    </location>
</feature>
<gene>
    <name evidence="2" type="primary">ATPase8</name>
</gene>
<dbReference type="EMBL" id="FJ593259">
    <property type="protein sequence ID" value="ACV83552.1"/>
    <property type="molecule type" value="Genomic_DNA"/>
</dbReference>
<keyword evidence="1" id="KW-0472">Membrane</keyword>
<proteinExistence type="predicted"/>
<sequence>MPQLSTTHIFMIYLWTWFVLCLMVKKTSTILINKTPTKLPHQEIKNQAAQMPWT</sequence>
<geneLocation type="mitochondrion" evidence="2"/>
<organism evidence="2">
    <name type="scientific">Hydrophis stokesii</name>
    <name type="common">Stokes's sea snake</name>
    <name type="synonym">Astrotia stokesii</name>
    <dbReference type="NCBI Taxonomy" id="355677"/>
    <lineage>
        <taxon>Eukaryota</taxon>
        <taxon>Metazoa</taxon>
        <taxon>Chordata</taxon>
        <taxon>Craniata</taxon>
        <taxon>Vertebrata</taxon>
        <taxon>Euteleostomi</taxon>
        <taxon>Lepidosauria</taxon>
        <taxon>Squamata</taxon>
        <taxon>Bifurcata</taxon>
        <taxon>Unidentata</taxon>
        <taxon>Episquamata</taxon>
        <taxon>Toxicofera</taxon>
        <taxon>Serpentes</taxon>
        <taxon>Colubroidea</taxon>
        <taxon>Elapidae</taxon>
        <taxon>Hydrophiinae</taxon>
        <taxon>Hydrophis</taxon>
    </lineage>
</organism>